<feature type="compositionally biased region" description="Acidic residues" evidence="3">
    <location>
        <begin position="125"/>
        <end position="135"/>
    </location>
</feature>
<accession>A0A6J5KYC7</accession>
<dbReference type="GO" id="GO:0009295">
    <property type="term" value="C:nucleoid"/>
    <property type="evidence" value="ECO:0007669"/>
    <property type="project" value="TreeGrafter"/>
</dbReference>
<feature type="region of interest" description="Disordered" evidence="3">
    <location>
        <begin position="102"/>
        <end position="135"/>
    </location>
</feature>
<dbReference type="EMBL" id="LR796207">
    <property type="protein sequence ID" value="CAB4127061.1"/>
    <property type="molecule type" value="Genomic_DNA"/>
</dbReference>
<dbReference type="InterPro" id="IPR011344">
    <property type="entry name" value="ssDNA-bd"/>
</dbReference>
<evidence type="ECO:0000256" key="2">
    <source>
        <dbReference type="PIRNR" id="PIRNR002070"/>
    </source>
</evidence>
<evidence type="ECO:0000256" key="3">
    <source>
        <dbReference type="SAM" id="MobiDB-lite"/>
    </source>
</evidence>
<protein>
    <recommendedName>
        <fullName evidence="2">Single-stranded DNA-binding protein</fullName>
    </recommendedName>
</protein>
<feature type="compositionally biased region" description="Basic and acidic residues" evidence="3">
    <location>
        <begin position="102"/>
        <end position="121"/>
    </location>
</feature>
<dbReference type="CDD" id="cd04496">
    <property type="entry name" value="SSB_OBF"/>
    <property type="match status" value="1"/>
</dbReference>
<dbReference type="Gene3D" id="2.40.50.140">
    <property type="entry name" value="Nucleic acid-binding proteins"/>
    <property type="match status" value="1"/>
</dbReference>
<dbReference type="PANTHER" id="PTHR10302:SF27">
    <property type="entry name" value="SINGLE-STRANDED DNA-BINDING PROTEIN"/>
    <property type="match status" value="1"/>
</dbReference>
<gene>
    <name evidence="4" type="ORF">UFOVP79_48</name>
</gene>
<evidence type="ECO:0000313" key="4">
    <source>
        <dbReference type="EMBL" id="CAB4127061.1"/>
    </source>
</evidence>
<dbReference type="HAMAP" id="MF_00984">
    <property type="entry name" value="SSB"/>
    <property type="match status" value="1"/>
</dbReference>
<keyword evidence="1 2" id="KW-0238">DNA-binding</keyword>
<dbReference type="SUPFAM" id="SSF50249">
    <property type="entry name" value="Nucleic acid-binding proteins"/>
    <property type="match status" value="1"/>
</dbReference>
<dbReference type="GO" id="GO:0003697">
    <property type="term" value="F:single-stranded DNA binding"/>
    <property type="evidence" value="ECO:0007669"/>
    <property type="project" value="InterPro"/>
</dbReference>
<dbReference type="GO" id="GO:0006260">
    <property type="term" value="P:DNA replication"/>
    <property type="evidence" value="ECO:0007669"/>
    <property type="project" value="InterPro"/>
</dbReference>
<evidence type="ECO:0000256" key="1">
    <source>
        <dbReference type="ARBA" id="ARBA00023125"/>
    </source>
</evidence>
<dbReference type="InterPro" id="IPR012340">
    <property type="entry name" value="NA-bd_OB-fold"/>
</dbReference>
<dbReference type="InterPro" id="IPR000424">
    <property type="entry name" value="Primosome_PriB/ssb"/>
</dbReference>
<dbReference type="PIRSF" id="PIRSF002070">
    <property type="entry name" value="SSB"/>
    <property type="match status" value="1"/>
</dbReference>
<reference evidence="4" key="1">
    <citation type="submission" date="2020-04" db="EMBL/GenBank/DDBJ databases">
        <authorList>
            <person name="Chiriac C."/>
            <person name="Salcher M."/>
            <person name="Ghai R."/>
            <person name="Kavagutti S V."/>
        </authorList>
    </citation>
    <scope>NUCLEOTIDE SEQUENCE</scope>
</reference>
<dbReference type="PROSITE" id="PS50935">
    <property type="entry name" value="SSB"/>
    <property type="match status" value="1"/>
</dbReference>
<dbReference type="PANTHER" id="PTHR10302">
    <property type="entry name" value="SINGLE-STRANDED DNA-BINDING PROTEIN"/>
    <property type="match status" value="1"/>
</dbReference>
<proteinExistence type="inferred from homology"/>
<sequence length="135" mass="15097">MAVNKFIGIGNLGRDPEMRFMPDGKAVCNFSIAISEKYKDKSGEAKEVTEWVNVAFFGKLAEIAGEYLKKGSKVYVEGKMKTEKYSKDGIDRYTTKIIGEKMEMLSGKSDSESKPRAEQKPEASGFDDMDDDIPF</sequence>
<dbReference type="Pfam" id="PF00436">
    <property type="entry name" value="SSB"/>
    <property type="match status" value="1"/>
</dbReference>
<dbReference type="NCBIfam" id="TIGR00621">
    <property type="entry name" value="ssb"/>
    <property type="match status" value="1"/>
</dbReference>
<organism evidence="4">
    <name type="scientific">uncultured Caudovirales phage</name>
    <dbReference type="NCBI Taxonomy" id="2100421"/>
    <lineage>
        <taxon>Viruses</taxon>
        <taxon>Duplodnaviria</taxon>
        <taxon>Heunggongvirae</taxon>
        <taxon>Uroviricota</taxon>
        <taxon>Caudoviricetes</taxon>
        <taxon>Peduoviridae</taxon>
        <taxon>Maltschvirus</taxon>
        <taxon>Maltschvirus maltsch</taxon>
    </lineage>
</organism>
<name>A0A6J5KYC7_9CAUD</name>